<dbReference type="Proteomes" id="UP000516369">
    <property type="component" value="Chromosome"/>
</dbReference>
<dbReference type="AlphaFoldDB" id="A0A7H1N3Y9"/>
<evidence type="ECO:0000313" key="3">
    <source>
        <dbReference type="Proteomes" id="UP000516369"/>
    </source>
</evidence>
<sequence>MSGKGAVAPSSGTRTAWIMLTIAIILLNGGNLILESVYSGSSLSLEMFLQPGFFAPSRFSACPLLSTPGRLPCCR</sequence>
<keyword evidence="1" id="KW-1133">Transmembrane helix</keyword>
<keyword evidence="1" id="KW-0472">Membrane</keyword>
<name>A0A7H1N3Y9_9PROT</name>
<dbReference type="KEGG" id="dvn:HQ394_15185"/>
<feature type="transmembrane region" description="Helical" evidence="1">
    <location>
        <begin position="16"/>
        <end position="34"/>
    </location>
</feature>
<proteinExistence type="predicted"/>
<gene>
    <name evidence="2" type="ORF">HQ394_15185</name>
</gene>
<protein>
    <submittedName>
        <fullName evidence="2">Uncharacterized protein</fullName>
    </submittedName>
</protein>
<accession>A0A7H1N3Y9</accession>
<keyword evidence="1" id="KW-0812">Transmembrane</keyword>
<organism evidence="2 3">
    <name type="scientific">Defluviicoccus vanus</name>
    <dbReference type="NCBI Taxonomy" id="111831"/>
    <lineage>
        <taxon>Bacteria</taxon>
        <taxon>Pseudomonadati</taxon>
        <taxon>Pseudomonadota</taxon>
        <taxon>Alphaproteobacteria</taxon>
        <taxon>Rhodospirillales</taxon>
        <taxon>Rhodospirillaceae</taxon>
        <taxon>Defluviicoccus</taxon>
    </lineage>
</organism>
<keyword evidence="3" id="KW-1185">Reference proteome</keyword>
<evidence type="ECO:0000313" key="2">
    <source>
        <dbReference type="EMBL" id="QNT70425.1"/>
    </source>
</evidence>
<dbReference type="EMBL" id="CP053923">
    <property type="protein sequence ID" value="QNT70425.1"/>
    <property type="molecule type" value="Genomic_DNA"/>
</dbReference>
<evidence type="ECO:0000256" key="1">
    <source>
        <dbReference type="SAM" id="Phobius"/>
    </source>
</evidence>
<dbReference type="RefSeq" id="WP_190260903.1">
    <property type="nucleotide sequence ID" value="NZ_CP053923.1"/>
</dbReference>
<reference evidence="2 3" key="1">
    <citation type="submission" date="2020-05" db="EMBL/GenBank/DDBJ databases">
        <title>Complete closed genome sequence of Defluviicoccus vanus.</title>
        <authorList>
            <person name="Bessarab I."/>
            <person name="Arumugam K."/>
            <person name="Maszenan A.M."/>
            <person name="Seviour R.J."/>
            <person name="Williams R.B."/>
        </authorList>
    </citation>
    <scope>NUCLEOTIDE SEQUENCE [LARGE SCALE GENOMIC DNA]</scope>
    <source>
        <strain evidence="2 3">Ben 114</strain>
    </source>
</reference>